<dbReference type="AlphaFoldDB" id="A0A9W8LTC5"/>
<organism evidence="1 2">
    <name type="scientific">Coemansia guatemalensis</name>
    <dbReference type="NCBI Taxonomy" id="2761395"/>
    <lineage>
        <taxon>Eukaryota</taxon>
        <taxon>Fungi</taxon>
        <taxon>Fungi incertae sedis</taxon>
        <taxon>Zoopagomycota</taxon>
        <taxon>Kickxellomycotina</taxon>
        <taxon>Kickxellomycetes</taxon>
        <taxon>Kickxellales</taxon>
        <taxon>Kickxellaceae</taxon>
        <taxon>Coemansia</taxon>
    </lineage>
</organism>
<name>A0A9W8LTC5_9FUNG</name>
<dbReference type="GO" id="GO:0046933">
    <property type="term" value="F:proton-transporting ATP synthase activity, rotational mechanism"/>
    <property type="evidence" value="ECO:0007669"/>
    <property type="project" value="TreeGrafter"/>
</dbReference>
<evidence type="ECO:0000313" key="2">
    <source>
        <dbReference type="Proteomes" id="UP001140094"/>
    </source>
</evidence>
<dbReference type="Pfam" id="PF04911">
    <property type="entry name" value="ATP-synt_J"/>
    <property type="match status" value="1"/>
</dbReference>
<dbReference type="Proteomes" id="UP001140094">
    <property type="component" value="Unassembled WGS sequence"/>
</dbReference>
<dbReference type="InterPro" id="IPR006995">
    <property type="entry name" value="ATP_synth_F0_jsu"/>
</dbReference>
<evidence type="ECO:0000313" key="1">
    <source>
        <dbReference type="EMBL" id="KAJ2800091.1"/>
    </source>
</evidence>
<protein>
    <submittedName>
        <fullName evidence="1">Uncharacterized protein</fullName>
    </submittedName>
</protein>
<dbReference type="GO" id="GO:0045259">
    <property type="term" value="C:proton-transporting ATP synthase complex"/>
    <property type="evidence" value="ECO:0007669"/>
    <property type="project" value="InterPro"/>
</dbReference>
<reference evidence="1" key="1">
    <citation type="submission" date="2022-07" db="EMBL/GenBank/DDBJ databases">
        <title>Phylogenomic reconstructions and comparative analyses of Kickxellomycotina fungi.</title>
        <authorList>
            <person name="Reynolds N.K."/>
            <person name="Stajich J.E."/>
            <person name="Barry K."/>
            <person name="Grigoriev I.V."/>
            <person name="Crous P."/>
            <person name="Smith M.E."/>
        </authorList>
    </citation>
    <scope>NUCLEOTIDE SEQUENCE</scope>
    <source>
        <strain evidence="1">NRRL 1565</strain>
    </source>
</reference>
<comment type="caution">
    <text evidence="1">The sequence shown here is derived from an EMBL/GenBank/DDBJ whole genome shotgun (WGS) entry which is preliminary data.</text>
</comment>
<dbReference type="PANTHER" id="PTHR28060:SF1">
    <property type="entry name" value="ATP SYNTHASE SUBUNIT J, MITOCHONDRIAL"/>
    <property type="match status" value="1"/>
</dbReference>
<keyword evidence="2" id="KW-1185">Reference proteome</keyword>
<dbReference type="OrthoDB" id="5520611at2759"/>
<proteinExistence type="predicted"/>
<dbReference type="EMBL" id="JANBUO010001050">
    <property type="protein sequence ID" value="KAJ2800091.1"/>
    <property type="molecule type" value="Genomic_DNA"/>
</dbReference>
<dbReference type="PANTHER" id="PTHR28060">
    <property type="entry name" value="ATP SYNTHASE SUBUNIT J, MITOCHONDRIAL"/>
    <property type="match status" value="1"/>
</dbReference>
<sequence length="62" mass="7301">MRAWPFPFMKLMHPFLIGGGITFYTFAKIQDTMCESETYANDIRNPKYAEIQARKHRAEGHH</sequence>
<gene>
    <name evidence="1" type="ORF">H4R20_004190</name>
</gene>
<accession>A0A9W8LTC5</accession>